<accession>A0ABQ6VG50</accession>
<evidence type="ECO:0000313" key="2">
    <source>
        <dbReference type="Proteomes" id="UP000436181"/>
    </source>
</evidence>
<proteinExistence type="predicted"/>
<evidence type="ECO:0000313" key="1">
    <source>
        <dbReference type="EMBL" id="KAB3522783.1"/>
    </source>
</evidence>
<comment type="caution">
    <text evidence="1">The sequence shown here is derived from an EMBL/GenBank/DDBJ whole genome shotgun (WGS) entry which is preliminary data.</text>
</comment>
<name>A0ABQ6VG50_9CORY</name>
<gene>
    <name evidence="1" type="ORF">F8377_01010</name>
</gene>
<reference evidence="1 2" key="1">
    <citation type="submission" date="2019-10" db="EMBL/GenBank/DDBJ databases">
        <title>Corynebacterium sp novel species isolated from the respiratory tract of Marmot.</title>
        <authorList>
            <person name="Zhang G."/>
        </authorList>
    </citation>
    <scope>NUCLEOTIDE SEQUENCE [LARGE SCALE GENOMIC DNA]</scope>
    <source>
        <strain evidence="1 2">336</strain>
    </source>
</reference>
<dbReference type="RefSeq" id="WP_151843677.1">
    <property type="nucleotide sequence ID" value="NZ_WBZJ01000001.1"/>
</dbReference>
<dbReference type="EMBL" id="WBZJ01000001">
    <property type="protein sequence ID" value="KAB3522783.1"/>
    <property type="molecule type" value="Genomic_DNA"/>
</dbReference>
<sequence>MDEAERALADQVFRERLWEDIDVRKPGDPPTNLSALYRDLGVVGKSFEVKRVAVEEWLKDNEPIGLLALQVKRDNYGVT</sequence>
<keyword evidence="2" id="KW-1185">Reference proteome</keyword>
<protein>
    <submittedName>
        <fullName evidence="1">Uncharacterized protein</fullName>
    </submittedName>
</protein>
<organism evidence="1 2">
    <name type="scientific">Corynebacterium zhongnanshanii</name>
    <dbReference type="NCBI Taxonomy" id="2768834"/>
    <lineage>
        <taxon>Bacteria</taxon>
        <taxon>Bacillati</taxon>
        <taxon>Actinomycetota</taxon>
        <taxon>Actinomycetes</taxon>
        <taxon>Mycobacteriales</taxon>
        <taxon>Corynebacteriaceae</taxon>
        <taxon>Corynebacterium</taxon>
    </lineage>
</organism>
<dbReference type="Proteomes" id="UP000436181">
    <property type="component" value="Unassembled WGS sequence"/>
</dbReference>